<evidence type="ECO:0000313" key="3">
    <source>
        <dbReference type="Proteomes" id="UP001279734"/>
    </source>
</evidence>
<accession>A0AAD3XCZ9</accession>
<evidence type="ECO:0000256" key="1">
    <source>
        <dbReference type="SAM" id="MobiDB-lite"/>
    </source>
</evidence>
<sequence length="107" mass="11730">MAMAVAESTGSGVPLPQSSCSEKRPSLVVVLSIFCNFNSIENHTAGIILAESRCRELRYALSFQPEDTFEKEDFQEVANLKFVISKATSKDAVSVIISELKKATDEE</sequence>
<dbReference type="AlphaFoldDB" id="A0AAD3XCZ9"/>
<comment type="caution">
    <text evidence="2">The sequence shown here is derived from an EMBL/GenBank/DDBJ whole genome shotgun (WGS) entry which is preliminary data.</text>
</comment>
<protein>
    <submittedName>
        <fullName evidence="2">Uncharacterized protein</fullName>
    </submittedName>
</protein>
<evidence type="ECO:0000313" key="2">
    <source>
        <dbReference type="EMBL" id="GMH01289.1"/>
    </source>
</evidence>
<proteinExistence type="predicted"/>
<keyword evidence="3" id="KW-1185">Reference proteome</keyword>
<dbReference type="EMBL" id="BSYO01000002">
    <property type="protein sequence ID" value="GMH01289.1"/>
    <property type="molecule type" value="Genomic_DNA"/>
</dbReference>
<name>A0AAD3XCZ9_NEPGR</name>
<organism evidence="2 3">
    <name type="scientific">Nepenthes gracilis</name>
    <name type="common">Slender pitcher plant</name>
    <dbReference type="NCBI Taxonomy" id="150966"/>
    <lineage>
        <taxon>Eukaryota</taxon>
        <taxon>Viridiplantae</taxon>
        <taxon>Streptophyta</taxon>
        <taxon>Embryophyta</taxon>
        <taxon>Tracheophyta</taxon>
        <taxon>Spermatophyta</taxon>
        <taxon>Magnoliopsida</taxon>
        <taxon>eudicotyledons</taxon>
        <taxon>Gunneridae</taxon>
        <taxon>Pentapetalae</taxon>
        <taxon>Caryophyllales</taxon>
        <taxon>Nepenthaceae</taxon>
        <taxon>Nepenthes</taxon>
    </lineage>
</organism>
<dbReference type="Proteomes" id="UP001279734">
    <property type="component" value="Unassembled WGS sequence"/>
</dbReference>
<feature type="compositionally biased region" description="Polar residues" evidence="1">
    <location>
        <begin position="8"/>
        <end position="20"/>
    </location>
</feature>
<reference evidence="2" key="1">
    <citation type="submission" date="2023-05" db="EMBL/GenBank/DDBJ databases">
        <title>Nepenthes gracilis genome sequencing.</title>
        <authorList>
            <person name="Fukushima K."/>
        </authorList>
    </citation>
    <scope>NUCLEOTIDE SEQUENCE</scope>
    <source>
        <strain evidence="2">SING2019-196</strain>
    </source>
</reference>
<gene>
    <name evidence="2" type="ORF">Nepgr_003128</name>
</gene>
<feature type="region of interest" description="Disordered" evidence="1">
    <location>
        <begin position="1"/>
        <end position="22"/>
    </location>
</feature>